<dbReference type="RefSeq" id="WP_072338410.1">
    <property type="nucleotide sequence ID" value="NZ_FPKU01000001.1"/>
</dbReference>
<proteinExistence type="inferred from homology"/>
<accession>A0A1K2HS15</accession>
<dbReference type="EMBL" id="FPKU01000001">
    <property type="protein sequence ID" value="SFZ80603.1"/>
    <property type="molecule type" value="Genomic_DNA"/>
</dbReference>
<dbReference type="Pfam" id="PF13505">
    <property type="entry name" value="OMP_b-brl"/>
    <property type="match status" value="1"/>
</dbReference>
<keyword evidence="3" id="KW-0472">Membrane</keyword>
<dbReference type="SUPFAM" id="SSF56925">
    <property type="entry name" value="OMPA-like"/>
    <property type="match status" value="1"/>
</dbReference>
<keyword evidence="9" id="KW-1185">Reference proteome</keyword>
<evidence type="ECO:0000313" key="9">
    <source>
        <dbReference type="Proteomes" id="UP000183447"/>
    </source>
</evidence>
<feature type="domain" description="Outer membrane protein beta-barrel" evidence="7">
    <location>
        <begin position="6"/>
        <end position="245"/>
    </location>
</feature>
<evidence type="ECO:0000256" key="1">
    <source>
        <dbReference type="ARBA" id="ARBA00004442"/>
    </source>
</evidence>
<dbReference type="GO" id="GO:0009279">
    <property type="term" value="C:cell outer membrane"/>
    <property type="evidence" value="ECO:0007669"/>
    <property type="project" value="UniProtKB-SubCell"/>
</dbReference>
<feature type="chain" id="PRO_5009678522" evidence="6">
    <location>
        <begin position="19"/>
        <end position="245"/>
    </location>
</feature>
<feature type="signal peptide" evidence="6">
    <location>
        <begin position="1"/>
        <end position="18"/>
    </location>
</feature>
<comment type="similarity">
    <text evidence="5">Belongs to the Omp25/RopB family.</text>
</comment>
<dbReference type="InterPro" id="IPR011250">
    <property type="entry name" value="OMP/PagP_B-barrel"/>
</dbReference>
<evidence type="ECO:0000313" key="8">
    <source>
        <dbReference type="EMBL" id="SFZ80603.1"/>
    </source>
</evidence>
<dbReference type="Gene3D" id="2.40.160.20">
    <property type="match status" value="1"/>
</dbReference>
<gene>
    <name evidence="8" type="ORF">SAMN02983003_0023</name>
</gene>
<evidence type="ECO:0000256" key="3">
    <source>
        <dbReference type="ARBA" id="ARBA00023136"/>
    </source>
</evidence>
<keyword evidence="4" id="KW-0998">Cell outer membrane</keyword>
<dbReference type="InterPro" id="IPR027385">
    <property type="entry name" value="Beta-barrel_OMP"/>
</dbReference>
<dbReference type="InterPro" id="IPR051692">
    <property type="entry name" value="OMP-like"/>
</dbReference>
<evidence type="ECO:0000256" key="5">
    <source>
        <dbReference type="ARBA" id="ARBA00038306"/>
    </source>
</evidence>
<dbReference type="STRING" id="665118.SAMN02983003_0023"/>
<keyword evidence="2 6" id="KW-0732">Signal</keyword>
<organism evidence="8 9">
    <name type="scientific">Devosia enhydra</name>
    <dbReference type="NCBI Taxonomy" id="665118"/>
    <lineage>
        <taxon>Bacteria</taxon>
        <taxon>Pseudomonadati</taxon>
        <taxon>Pseudomonadota</taxon>
        <taxon>Alphaproteobacteria</taxon>
        <taxon>Hyphomicrobiales</taxon>
        <taxon>Devosiaceae</taxon>
        <taxon>Devosia</taxon>
    </lineage>
</organism>
<comment type="subcellular location">
    <subcellularLocation>
        <location evidence="1">Cell outer membrane</location>
    </subcellularLocation>
</comment>
<name>A0A1K2HS15_9HYPH</name>
<protein>
    <submittedName>
        <fullName evidence="8">Outer membrane immunogenic protein</fullName>
    </submittedName>
</protein>
<sequence>MKIYLALAALTVSTSAYAADLSMVSPIYPAPVSTFDWTGPYIGLHAGYGWGDETDDQSGLFPSAPSFPGFPGGPFPGADAFDMSGFVGGIHAGYTHQLPSGIVLGFEGDLDYADISGGAQGIYREGFSLRTLGLTSHWQGSLRARTGYAIDNALLYGTAGVAFADGTLTNSGFNESDPIPSSSETRTHVGWTVGLGAEYAFTQNWIGRAEVRYTEFLQQSYPTFDGNVNAGWSQTTANVGISYRF</sequence>
<dbReference type="PANTHER" id="PTHR34001">
    <property type="entry name" value="BLL7405 PROTEIN"/>
    <property type="match status" value="1"/>
</dbReference>
<evidence type="ECO:0000256" key="2">
    <source>
        <dbReference type="ARBA" id="ARBA00022729"/>
    </source>
</evidence>
<evidence type="ECO:0000259" key="7">
    <source>
        <dbReference type="Pfam" id="PF13505"/>
    </source>
</evidence>
<evidence type="ECO:0000256" key="4">
    <source>
        <dbReference type="ARBA" id="ARBA00023237"/>
    </source>
</evidence>
<dbReference type="PANTHER" id="PTHR34001:SF3">
    <property type="entry name" value="BLL7405 PROTEIN"/>
    <property type="match status" value="1"/>
</dbReference>
<evidence type="ECO:0000256" key="6">
    <source>
        <dbReference type="SAM" id="SignalP"/>
    </source>
</evidence>
<dbReference type="Proteomes" id="UP000183447">
    <property type="component" value="Unassembled WGS sequence"/>
</dbReference>
<reference evidence="8 9" key="1">
    <citation type="submission" date="2016-11" db="EMBL/GenBank/DDBJ databases">
        <authorList>
            <person name="Jaros S."/>
            <person name="Januszkiewicz K."/>
            <person name="Wedrychowicz H."/>
        </authorList>
    </citation>
    <scope>NUCLEOTIDE SEQUENCE [LARGE SCALE GENOMIC DNA]</scope>
    <source>
        <strain evidence="8 9">ATCC 23634</strain>
    </source>
</reference>
<dbReference type="AlphaFoldDB" id="A0A1K2HS15"/>